<dbReference type="GO" id="GO:0000795">
    <property type="term" value="C:synaptonemal complex"/>
    <property type="evidence" value="ECO:0007669"/>
    <property type="project" value="TreeGrafter"/>
</dbReference>
<sequence>MPGFLCFLSVPLPSSGSGITCSFPGQPATDPVGRRAAKAQLEAQFMAAQGKKHAGKDPVSDECEERNPFTETREEDVTDEHGEREPFAERDEHTGANTKKPEDTAVGANNFKNYPVHIGVSSEQHILLDCSLSRQKRDYIHSLKLLNVLEEYITDEQKEEEEEEGEEEELIKIFQEQQKRWQQYRSVRRERLKEMKLLRDQFLKTLENFEDLCDRVFSDEDSELDN</sequence>
<accession>A0A2K5MRT5</accession>
<evidence type="ECO:0000256" key="3">
    <source>
        <dbReference type="SAM" id="SignalP"/>
    </source>
</evidence>
<organism evidence="5 6">
    <name type="scientific">Cercocebus atys</name>
    <name type="common">Sooty mangabey</name>
    <name type="synonym">Cercocebus torquatus atys</name>
    <dbReference type="NCBI Taxonomy" id="9531"/>
    <lineage>
        <taxon>Eukaryota</taxon>
        <taxon>Metazoa</taxon>
        <taxon>Chordata</taxon>
        <taxon>Craniata</taxon>
        <taxon>Vertebrata</taxon>
        <taxon>Euteleostomi</taxon>
        <taxon>Mammalia</taxon>
        <taxon>Eutheria</taxon>
        <taxon>Euarchontoglires</taxon>
        <taxon>Primates</taxon>
        <taxon>Haplorrhini</taxon>
        <taxon>Catarrhini</taxon>
        <taxon>Cercopithecidae</taxon>
        <taxon>Cercopithecinae</taxon>
        <taxon>Cercocebus</taxon>
    </lineage>
</organism>
<feature type="region of interest" description="Disordered" evidence="2">
    <location>
        <begin position="47"/>
        <end position="108"/>
    </location>
</feature>
<dbReference type="Pfam" id="PF04803">
    <property type="entry name" value="Cor1"/>
    <property type="match status" value="1"/>
</dbReference>
<reference evidence="5" key="1">
    <citation type="submission" date="2025-08" db="UniProtKB">
        <authorList>
            <consortium name="Ensembl"/>
        </authorList>
    </citation>
    <scope>IDENTIFICATION</scope>
</reference>
<dbReference type="GO" id="GO:0005737">
    <property type="term" value="C:cytoplasm"/>
    <property type="evidence" value="ECO:0007669"/>
    <property type="project" value="Ensembl"/>
</dbReference>
<dbReference type="PANTHER" id="PTHR19368">
    <property type="entry name" value="XLR/SCP3/FAM9"/>
    <property type="match status" value="1"/>
</dbReference>
<reference evidence="5" key="2">
    <citation type="submission" date="2025-09" db="UniProtKB">
        <authorList>
            <consortium name="Ensembl"/>
        </authorList>
    </citation>
    <scope>IDENTIFICATION</scope>
</reference>
<dbReference type="GeneTree" id="ENSGT00390000000062"/>
<proteinExistence type="inferred from homology"/>
<dbReference type="InterPro" id="IPR051443">
    <property type="entry name" value="XLR/SYCP3"/>
</dbReference>
<keyword evidence="6" id="KW-1185">Reference proteome</keyword>
<dbReference type="STRING" id="9531.ENSCATP00000027947"/>
<keyword evidence="3" id="KW-0732">Signal</keyword>
<dbReference type="GO" id="GO:0051321">
    <property type="term" value="P:meiotic cell cycle"/>
    <property type="evidence" value="ECO:0007669"/>
    <property type="project" value="TreeGrafter"/>
</dbReference>
<feature type="compositionally biased region" description="Basic and acidic residues" evidence="2">
    <location>
        <begin position="55"/>
        <end position="72"/>
    </location>
</feature>
<evidence type="ECO:0000313" key="6">
    <source>
        <dbReference type="Proteomes" id="UP000233060"/>
    </source>
</evidence>
<dbReference type="GO" id="GO:0005654">
    <property type="term" value="C:nucleoplasm"/>
    <property type="evidence" value="ECO:0007669"/>
    <property type="project" value="Ensembl"/>
</dbReference>
<evidence type="ECO:0000256" key="2">
    <source>
        <dbReference type="SAM" id="MobiDB-lite"/>
    </source>
</evidence>
<dbReference type="GO" id="GO:0007286">
    <property type="term" value="P:spermatid development"/>
    <property type="evidence" value="ECO:0007669"/>
    <property type="project" value="TreeGrafter"/>
</dbReference>
<dbReference type="Bgee" id="ENSCATG00000037312">
    <property type="expression patterns" value="Expressed in bone marrow"/>
</dbReference>
<gene>
    <name evidence="5" type="primary">FAM9B</name>
</gene>
<feature type="chain" id="PRO_5014348537" evidence="3">
    <location>
        <begin position="17"/>
        <end position="226"/>
    </location>
</feature>
<evidence type="ECO:0000256" key="1">
    <source>
        <dbReference type="ARBA" id="ARBA00010283"/>
    </source>
</evidence>
<feature type="signal peptide" evidence="3">
    <location>
        <begin position="1"/>
        <end position="16"/>
    </location>
</feature>
<protein>
    <submittedName>
        <fullName evidence="5">Family with sequence similarity 9 member B</fullName>
    </submittedName>
</protein>
<dbReference type="Proteomes" id="UP000233060">
    <property type="component" value="Unassembled WGS sequence"/>
</dbReference>
<evidence type="ECO:0000313" key="5">
    <source>
        <dbReference type="Ensembl" id="ENSCATP00000027947.1"/>
    </source>
</evidence>
<evidence type="ECO:0000259" key="4">
    <source>
        <dbReference type="Pfam" id="PF04803"/>
    </source>
</evidence>
<comment type="similarity">
    <text evidence="1">Belongs to the XLR/SYCP3 family.</text>
</comment>
<dbReference type="Ensembl" id="ENSCATT00000052196.1">
    <property type="protein sequence ID" value="ENSCATP00000027947.1"/>
    <property type="gene ID" value="ENSCATG00000037312.1"/>
</dbReference>
<dbReference type="InterPro" id="IPR006888">
    <property type="entry name" value="XLR/SYCP3/FAM9_dom"/>
</dbReference>
<feature type="compositionally biased region" description="Basic and acidic residues" evidence="2">
    <location>
        <begin position="79"/>
        <end position="103"/>
    </location>
</feature>
<feature type="domain" description="XLR/SYCP3/FAM9" evidence="4">
    <location>
        <begin position="131"/>
        <end position="226"/>
    </location>
</feature>
<dbReference type="PANTHER" id="PTHR19368:SF2">
    <property type="entry name" value="PROTEIN FAM9B"/>
    <property type="match status" value="1"/>
</dbReference>
<dbReference type="AlphaFoldDB" id="A0A2K5MRT5"/>
<name>A0A2K5MRT5_CERAT</name>